<evidence type="ECO:0000313" key="1">
    <source>
        <dbReference type="EMBL" id="KAF5842705.1"/>
    </source>
</evidence>
<proteinExistence type="predicted"/>
<dbReference type="Proteomes" id="UP000815325">
    <property type="component" value="Unassembled WGS sequence"/>
</dbReference>
<organism evidence="1 2">
    <name type="scientific">Dunaliella salina</name>
    <name type="common">Green alga</name>
    <name type="synonym">Protococcus salinus</name>
    <dbReference type="NCBI Taxonomy" id="3046"/>
    <lineage>
        <taxon>Eukaryota</taxon>
        <taxon>Viridiplantae</taxon>
        <taxon>Chlorophyta</taxon>
        <taxon>core chlorophytes</taxon>
        <taxon>Chlorophyceae</taxon>
        <taxon>CS clade</taxon>
        <taxon>Chlamydomonadales</taxon>
        <taxon>Dunaliellaceae</taxon>
        <taxon>Dunaliella</taxon>
    </lineage>
</organism>
<sequence length="80" mass="9188">MSTQEVLQVLDLQILCSISLLILREEGQGHSSGMSREDPQTAARSLHLASVSYKLFTLHLFHKYPLQFLLNRLQHRQDQA</sequence>
<evidence type="ECO:0000313" key="2">
    <source>
        <dbReference type="Proteomes" id="UP000815325"/>
    </source>
</evidence>
<reference evidence="1" key="1">
    <citation type="submission" date="2017-08" db="EMBL/GenBank/DDBJ databases">
        <authorList>
            <person name="Polle J.E."/>
            <person name="Barry K."/>
            <person name="Cushman J."/>
            <person name="Schmutz J."/>
            <person name="Tran D."/>
            <person name="Hathwaick L.T."/>
            <person name="Yim W.C."/>
            <person name="Jenkins J."/>
            <person name="Mckie-Krisberg Z.M."/>
            <person name="Prochnik S."/>
            <person name="Lindquist E."/>
            <person name="Dockter R.B."/>
            <person name="Adam C."/>
            <person name="Molina H."/>
            <person name="Bunkerborg J."/>
            <person name="Jin E."/>
            <person name="Buchheim M."/>
            <person name="Magnuson J."/>
        </authorList>
    </citation>
    <scope>NUCLEOTIDE SEQUENCE</scope>
    <source>
        <strain evidence="1">CCAP 19/18</strain>
    </source>
</reference>
<protein>
    <recommendedName>
        <fullName evidence="3">Encoded protein</fullName>
    </recommendedName>
</protein>
<gene>
    <name evidence="1" type="ORF">DUNSADRAFT_5781</name>
</gene>
<comment type="caution">
    <text evidence="1">The sequence shown here is derived from an EMBL/GenBank/DDBJ whole genome shotgun (WGS) entry which is preliminary data.</text>
</comment>
<accession>A0ABQ7H783</accession>
<dbReference type="EMBL" id="MU069457">
    <property type="protein sequence ID" value="KAF5842705.1"/>
    <property type="molecule type" value="Genomic_DNA"/>
</dbReference>
<keyword evidence="2" id="KW-1185">Reference proteome</keyword>
<evidence type="ECO:0008006" key="3">
    <source>
        <dbReference type="Google" id="ProtNLM"/>
    </source>
</evidence>
<name>A0ABQ7H783_DUNSA</name>